<dbReference type="SMART" id="SM00415">
    <property type="entry name" value="HSF"/>
    <property type="match status" value="1"/>
</dbReference>
<keyword evidence="6" id="KW-0539">Nucleus</keyword>
<evidence type="ECO:0000259" key="10">
    <source>
        <dbReference type="SMART" id="SM00415"/>
    </source>
</evidence>
<evidence type="ECO:0000256" key="8">
    <source>
        <dbReference type="SAM" id="Coils"/>
    </source>
</evidence>
<evidence type="ECO:0000256" key="9">
    <source>
        <dbReference type="SAM" id="MobiDB-lite"/>
    </source>
</evidence>
<name>A0A9P7CRU8_9FUNG</name>
<evidence type="ECO:0000256" key="4">
    <source>
        <dbReference type="ARBA" id="ARBA00023125"/>
    </source>
</evidence>
<evidence type="ECO:0000256" key="6">
    <source>
        <dbReference type="ARBA" id="ARBA00023242"/>
    </source>
</evidence>
<dbReference type="EMBL" id="JAANIU010000363">
    <property type="protein sequence ID" value="KAG1572826.1"/>
    <property type="molecule type" value="Genomic_DNA"/>
</dbReference>
<dbReference type="InterPro" id="IPR036390">
    <property type="entry name" value="WH_DNA-bd_sf"/>
</dbReference>
<evidence type="ECO:0000256" key="7">
    <source>
        <dbReference type="RuleBase" id="RU004020"/>
    </source>
</evidence>
<evidence type="ECO:0000256" key="2">
    <source>
        <dbReference type="ARBA" id="ARBA00006403"/>
    </source>
</evidence>
<dbReference type="AlphaFoldDB" id="A0A9P7CRU8"/>
<feature type="domain" description="HSF-type DNA-binding" evidence="10">
    <location>
        <begin position="50"/>
        <end position="153"/>
    </location>
</feature>
<evidence type="ECO:0000313" key="11">
    <source>
        <dbReference type="EMBL" id="KAG1572826.1"/>
    </source>
</evidence>
<dbReference type="InterPro" id="IPR036388">
    <property type="entry name" value="WH-like_DNA-bd_sf"/>
</dbReference>
<comment type="caution">
    <text evidence="11">The sequence shown here is derived from an EMBL/GenBank/DDBJ whole genome shotgun (WGS) entry which is preliminary data.</text>
</comment>
<keyword evidence="3" id="KW-0805">Transcription regulation</keyword>
<dbReference type="Pfam" id="PF00447">
    <property type="entry name" value="HSF_DNA-bind"/>
    <property type="match status" value="1"/>
</dbReference>
<dbReference type="GO" id="GO:0005634">
    <property type="term" value="C:nucleus"/>
    <property type="evidence" value="ECO:0007669"/>
    <property type="project" value="UniProtKB-SubCell"/>
</dbReference>
<reference evidence="11 12" key="1">
    <citation type="journal article" date="2020" name="Microb. Genom.">
        <title>Genetic diversity of clinical and environmental Mucorales isolates obtained from an investigation of mucormycosis cases among solid organ transplant recipients.</title>
        <authorList>
            <person name="Nguyen M.H."/>
            <person name="Kaul D."/>
            <person name="Muto C."/>
            <person name="Cheng S.J."/>
            <person name="Richter R.A."/>
            <person name="Bruno V.M."/>
            <person name="Liu G."/>
            <person name="Beyhan S."/>
            <person name="Sundermann A.J."/>
            <person name="Mounaud S."/>
            <person name="Pasculle A.W."/>
            <person name="Nierman W.C."/>
            <person name="Driscoll E."/>
            <person name="Cumbie R."/>
            <person name="Clancy C.J."/>
            <person name="Dupont C.L."/>
        </authorList>
    </citation>
    <scope>NUCLEOTIDE SEQUENCE [LARGE SCALE GENOMIC DNA]</scope>
    <source>
        <strain evidence="11 12">GL24</strain>
    </source>
</reference>
<feature type="compositionally biased region" description="Low complexity" evidence="9">
    <location>
        <begin position="1"/>
        <end position="21"/>
    </location>
</feature>
<dbReference type="PANTHER" id="PTHR10015:SF427">
    <property type="entry name" value="HEAT SHOCK FACTOR PROTEIN"/>
    <property type="match status" value="1"/>
</dbReference>
<dbReference type="InterPro" id="IPR000232">
    <property type="entry name" value="HSF_DNA-bd"/>
</dbReference>
<keyword evidence="8" id="KW-0175">Coiled coil</keyword>
<dbReference type="FunFam" id="1.10.10.10:FF:000027">
    <property type="entry name" value="Heat shock transcription factor 1"/>
    <property type="match status" value="1"/>
</dbReference>
<organism evidence="11 12">
    <name type="scientific">Rhizopus delemar</name>
    <dbReference type="NCBI Taxonomy" id="936053"/>
    <lineage>
        <taxon>Eukaryota</taxon>
        <taxon>Fungi</taxon>
        <taxon>Fungi incertae sedis</taxon>
        <taxon>Mucoromycota</taxon>
        <taxon>Mucoromycotina</taxon>
        <taxon>Mucoromycetes</taxon>
        <taxon>Mucorales</taxon>
        <taxon>Mucorineae</taxon>
        <taxon>Rhizopodaceae</taxon>
        <taxon>Rhizopus</taxon>
    </lineage>
</organism>
<proteinExistence type="inferred from homology"/>
<dbReference type="PRINTS" id="PR00056">
    <property type="entry name" value="HSFDOMAIN"/>
</dbReference>
<keyword evidence="4" id="KW-0238">DNA-binding</keyword>
<dbReference type="PANTHER" id="PTHR10015">
    <property type="entry name" value="HEAT SHOCK TRANSCRIPTION FACTOR"/>
    <property type="match status" value="1"/>
</dbReference>
<sequence>MMTKANNSSRSSSTSNDSNNSEDQHCKRIRLDDNKNEPKTTLVNSSSAKTQAAFVNKLYKMLEDPQAVELISWSSRGDLFSVSNPTSFSKYVLPQYFKHNNWQSFVRQLNMYGFHKVNDLIHSNLTNENQTWEFKHPNFKRGAVGDLQNIKRKSAKTQLQQLQQQRQKELQQQEAFKQEEMNKEVLTEGDPMSRIESRLLGVSKSCELLYNEIVHLRMVVSKQQVAMQDLVDVVSTSKLNSNCICSNNNRENAINNQQDLKDAESLRLQVSKLKEIQNINRFSTDHRSNTNHQFDSSEANYKNYSIESTRKLPLIESMSEDSSGERKSSFSSSNSFSSSDCNRQSSFKSNERNHSSFMMGFGKESHILNPSHDSATIAPSILNPKPQPTQTQSVQTTQLPSLTPQLTEVFAKKNRLMNALTPKPIEGIENWGIPDEPQQPCDPERAERIAHFLSLKASGHRLNDHLAHNKAFRNPRIYARLVEFTGVDEMGSNFDPQDFDPHGFDSSFYIDGILEKQKELAEAKSKKTSVQFVKSELSQEQSEAMAKAMANAAKVASRITGGKS</sequence>
<dbReference type="GO" id="GO:0003700">
    <property type="term" value="F:DNA-binding transcription factor activity"/>
    <property type="evidence" value="ECO:0007669"/>
    <property type="project" value="InterPro"/>
</dbReference>
<feature type="compositionally biased region" description="Low complexity" evidence="9">
    <location>
        <begin position="329"/>
        <end position="346"/>
    </location>
</feature>
<comment type="similarity">
    <text evidence="2 7">Belongs to the HSF family.</text>
</comment>
<dbReference type="Proteomes" id="UP000740926">
    <property type="component" value="Unassembled WGS sequence"/>
</dbReference>
<evidence type="ECO:0000256" key="5">
    <source>
        <dbReference type="ARBA" id="ARBA00023163"/>
    </source>
</evidence>
<keyword evidence="5" id="KW-0804">Transcription</keyword>
<protein>
    <recommendedName>
        <fullName evidence="10">HSF-type DNA-binding domain-containing protein</fullName>
    </recommendedName>
</protein>
<gene>
    <name evidence="11" type="ORF">G6F50_003399</name>
</gene>
<evidence type="ECO:0000256" key="3">
    <source>
        <dbReference type="ARBA" id="ARBA00023015"/>
    </source>
</evidence>
<dbReference type="Pfam" id="PF07818">
    <property type="entry name" value="HCNGP"/>
    <property type="match status" value="1"/>
</dbReference>
<dbReference type="GO" id="GO:0043565">
    <property type="term" value="F:sequence-specific DNA binding"/>
    <property type="evidence" value="ECO:0007669"/>
    <property type="project" value="InterPro"/>
</dbReference>
<accession>A0A9P7CRU8</accession>
<feature type="compositionally biased region" description="Low complexity" evidence="9">
    <location>
        <begin position="388"/>
        <end position="398"/>
    </location>
</feature>
<dbReference type="Gene3D" id="1.10.10.10">
    <property type="entry name" value="Winged helix-like DNA-binding domain superfamily/Winged helix DNA-binding domain"/>
    <property type="match status" value="1"/>
</dbReference>
<feature type="coiled-coil region" evidence="8">
    <location>
        <begin position="152"/>
        <end position="179"/>
    </location>
</feature>
<keyword evidence="12" id="KW-1185">Reference proteome</keyword>
<feature type="region of interest" description="Disordered" evidence="9">
    <location>
        <begin position="317"/>
        <end position="351"/>
    </location>
</feature>
<evidence type="ECO:0000313" key="12">
    <source>
        <dbReference type="Proteomes" id="UP000740926"/>
    </source>
</evidence>
<evidence type="ECO:0000256" key="1">
    <source>
        <dbReference type="ARBA" id="ARBA00004123"/>
    </source>
</evidence>
<feature type="region of interest" description="Disordered" evidence="9">
    <location>
        <begin position="363"/>
        <end position="398"/>
    </location>
</feature>
<comment type="subcellular location">
    <subcellularLocation>
        <location evidence="1">Nucleus</location>
    </subcellularLocation>
</comment>
<dbReference type="SUPFAM" id="SSF46785">
    <property type="entry name" value="Winged helix' DNA-binding domain"/>
    <property type="match status" value="1"/>
</dbReference>
<feature type="region of interest" description="Disordered" evidence="9">
    <location>
        <begin position="1"/>
        <end position="25"/>
    </location>
</feature>
<dbReference type="InterPro" id="IPR012479">
    <property type="entry name" value="SAP30BP"/>
</dbReference>